<evidence type="ECO:0000313" key="2">
    <source>
        <dbReference type="EMBL" id="KKT60463.1"/>
    </source>
</evidence>
<comment type="caution">
    <text evidence="2">The sequence shown here is derived from an EMBL/GenBank/DDBJ whole genome shotgun (WGS) entry which is preliminary data.</text>
</comment>
<dbReference type="AlphaFoldDB" id="A0A0G1INE9"/>
<accession>A0A0G1INE9</accession>
<keyword evidence="1" id="KW-0812">Transmembrane</keyword>
<evidence type="ECO:0000313" key="3">
    <source>
        <dbReference type="Proteomes" id="UP000034087"/>
    </source>
</evidence>
<organism evidence="2 3">
    <name type="scientific">Candidatus Giovannonibacteria bacterium GW2011_GWA1_44_25</name>
    <dbReference type="NCBI Taxonomy" id="1618645"/>
    <lineage>
        <taxon>Bacteria</taxon>
        <taxon>Candidatus Giovannoniibacteriota</taxon>
    </lineage>
</organism>
<evidence type="ECO:0000256" key="1">
    <source>
        <dbReference type="SAM" id="Phobius"/>
    </source>
</evidence>
<gene>
    <name evidence="2" type="ORF">UW53_C0001G0113</name>
</gene>
<name>A0A0G1INE9_9BACT</name>
<reference evidence="2 3" key="1">
    <citation type="journal article" date="2015" name="Nature">
        <title>rRNA introns, odd ribosomes, and small enigmatic genomes across a large radiation of phyla.</title>
        <authorList>
            <person name="Brown C.T."/>
            <person name="Hug L.A."/>
            <person name="Thomas B.C."/>
            <person name="Sharon I."/>
            <person name="Castelle C.J."/>
            <person name="Singh A."/>
            <person name="Wilkins M.J."/>
            <person name="Williams K.H."/>
            <person name="Banfield J.F."/>
        </authorList>
    </citation>
    <scope>NUCLEOTIDE SEQUENCE [LARGE SCALE GENOMIC DNA]</scope>
</reference>
<feature type="transmembrane region" description="Helical" evidence="1">
    <location>
        <begin position="6"/>
        <end position="34"/>
    </location>
</feature>
<keyword evidence="1" id="KW-0472">Membrane</keyword>
<keyword evidence="1" id="KW-1133">Transmembrane helix</keyword>
<dbReference type="Proteomes" id="UP000034087">
    <property type="component" value="Unassembled WGS sequence"/>
</dbReference>
<proteinExistence type="predicted"/>
<protein>
    <submittedName>
        <fullName evidence="2">Uncharacterized protein</fullName>
    </submittedName>
</protein>
<sequence length="59" mass="7201">MLQNIGAGLIVVYFLVWCIVFLFGVWALIHIFFIGPWEDFCWRRAKHQHEEYNKHKLYC</sequence>
<dbReference type="EMBL" id="LCIR01000001">
    <property type="protein sequence ID" value="KKT60463.1"/>
    <property type="molecule type" value="Genomic_DNA"/>
</dbReference>